<dbReference type="InterPro" id="IPR035895">
    <property type="entry name" value="HPr-like_sf"/>
</dbReference>
<comment type="caution">
    <text evidence="7">The sequence shown here is derived from an EMBL/GenBank/DDBJ whole genome shotgun (WGS) entry which is preliminary data.</text>
</comment>
<dbReference type="InterPro" id="IPR050399">
    <property type="entry name" value="HPr"/>
</dbReference>
<feature type="domain" description="HPr" evidence="6">
    <location>
        <begin position="1"/>
        <end position="86"/>
    </location>
</feature>
<evidence type="ECO:0000259" key="6">
    <source>
        <dbReference type="PROSITE" id="PS51350"/>
    </source>
</evidence>
<comment type="function">
    <text evidence="1">General (non sugar-specific) component of the phosphoenolpyruvate-dependent sugar phosphotransferase system (sugar PTS). This major carbohydrate active-transport system catalyzes the phosphorylation of incoming sugar substrates concomitantly with their translocation across the cell membrane. The phosphoryl group from phosphoenolpyruvate (PEP) is transferred to the phosphoryl carrier protein HPr by enzyme I. Phospho-HPr then transfers it to the PTS EIIA domain.</text>
</comment>
<keyword evidence="5" id="KW-0598">Phosphotransferase system</keyword>
<evidence type="ECO:0000256" key="2">
    <source>
        <dbReference type="ARBA" id="ARBA00004496"/>
    </source>
</evidence>
<dbReference type="Proteomes" id="UP000029833">
    <property type="component" value="Unassembled WGS sequence"/>
</dbReference>
<dbReference type="PROSITE" id="PS51350">
    <property type="entry name" value="PTS_HPR_DOM"/>
    <property type="match status" value="1"/>
</dbReference>
<accession>A0A0A0B6M9</accession>
<dbReference type="AlphaFoldDB" id="A0A0A0B6M9"/>
<evidence type="ECO:0000256" key="5">
    <source>
        <dbReference type="ARBA" id="ARBA00022683"/>
    </source>
</evidence>
<evidence type="ECO:0000256" key="1">
    <source>
        <dbReference type="ARBA" id="ARBA00003681"/>
    </source>
</evidence>
<dbReference type="STRING" id="1408250.Q760_17035"/>
<evidence type="ECO:0000256" key="4">
    <source>
        <dbReference type="ARBA" id="ARBA00022490"/>
    </source>
</evidence>
<dbReference type="PRINTS" id="PR00107">
    <property type="entry name" value="PHOSPHOCPHPR"/>
</dbReference>
<dbReference type="RefSeq" id="WP_034630914.1">
    <property type="nucleotide sequence ID" value="NZ_AXNT01000079.1"/>
</dbReference>
<dbReference type="InterPro" id="IPR000032">
    <property type="entry name" value="HPr-like"/>
</dbReference>
<protein>
    <recommendedName>
        <fullName evidence="3">Phosphocarrier protein HPr</fullName>
    </recommendedName>
</protein>
<dbReference type="Gene3D" id="3.30.1340.10">
    <property type="entry name" value="HPr-like"/>
    <property type="match status" value="1"/>
</dbReference>
<dbReference type="Pfam" id="PF00381">
    <property type="entry name" value="PTS-HPr"/>
    <property type="match status" value="1"/>
</dbReference>
<sequence>MPARRVTVAIPEGLHARPAALFVKLAAEQPSPVTLRRPDGEPVPASSILSIMTLGVHAGEEVVLESDGDAADASLDALETYLVSAG</sequence>
<name>A0A0A0B6M9_9CELL</name>
<dbReference type="EMBL" id="AXNT01000079">
    <property type="protein sequence ID" value="KGM01858.1"/>
    <property type="molecule type" value="Genomic_DNA"/>
</dbReference>
<evidence type="ECO:0000256" key="3">
    <source>
        <dbReference type="ARBA" id="ARBA00020422"/>
    </source>
</evidence>
<proteinExistence type="predicted"/>
<dbReference type="SUPFAM" id="SSF55594">
    <property type="entry name" value="HPr-like"/>
    <property type="match status" value="1"/>
</dbReference>
<dbReference type="GO" id="GO:0005737">
    <property type="term" value="C:cytoplasm"/>
    <property type="evidence" value="ECO:0007669"/>
    <property type="project" value="UniProtKB-SubCell"/>
</dbReference>
<evidence type="ECO:0000313" key="8">
    <source>
        <dbReference type="Proteomes" id="UP000029833"/>
    </source>
</evidence>
<keyword evidence="8" id="KW-1185">Reference proteome</keyword>
<evidence type="ECO:0000313" key="7">
    <source>
        <dbReference type="EMBL" id="KGM01858.1"/>
    </source>
</evidence>
<dbReference type="PANTHER" id="PTHR33705">
    <property type="entry name" value="PHOSPHOCARRIER PROTEIN HPR"/>
    <property type="match status" value="1"/>
</dbReference>
<dbReference type="InterPro" id="IPR001020">
    <property type="entry name" value="PTS_HPr_His_P_site"/>
</dbReference>
<reference evidence="7 8" key="1">
    <citation type="submission" date="2013-10" db="EMBL/GenBank/DDBJ databases">
        <authorList>
            <person name="Wang G."/>
            <person name="Zhuang W."/>
        </authorList>
    </citation>
    <scope>NUCLEOTIDE SEQUENCE [LARGE SCALE GENOMIC DNA]</scope>
    <source>
        <strain evidence="7 8">DSM 20118</strain>
    </source>
</reference>
<dbReference type="NCBIfam" id="TIGR01003">
    <property type="entry name" value="PTS_HPr_family"/>
    <property type="match status" value="1"/>
</dbReference>
<dbReference type="PANTHER" id="PTHR33705:SF2">
    <property type="entry name" value="PHOSPHOCARRIER PROTEIN NPR"/>
    <property type="match status" value="1"/>
</dbReference>
<organism evidence="7 8">
    <name type="scientific">Cellulomonas cellasea DSM 20118</name>
    <dbReference type="NCBI Taxonomy" id="1408250"/>
    <lineage>
        <taxon>Bacteria</taxon>
        <taxon>Bacillati</taxon>
        <taxon>Actinomycetota</taxon>
        <taxon>Actinomycetes</taxon>
        <taxon>Micrococcales</taxon>
        <taxon>Cellulomonadaceae</taxon>
        <taxon>Cellulomonas</taxon>
    </lineage>
</organism>
<dbReference type="OrthoDB" id="9809047at2"/>
<dbReference type="GO" id="GO:0009401">
    <property type="term" value="P:phosphoenolpyruvate-dependent sugar phosphotransferase system"/>
    <property type="evidence" value="ECO:0007669"/>
    <property type="project" value="UniProtKB-KW"/>
</dbReference>
<gene>
    <name evidence="7" type="ORF">Q760_17035</name>
</gene>
<comment type="subcellular location">
    <subcellularLocation>
        <location evidence="2">Cytoplasm</location>
    </subcellularLocation>
</comment>
<dbReference type="CDD" id="cd00367">
    <property type="entry name" value="PTS-HPr_like"/>
    <property type="match status" value="1"/>
</dbReference>
<dbReference type="PROSITE" id="PS00369">
    <property type="entry name" value="PTS_HPR_HIS"/>
    <property type="match status" value="1"/>
</dbReference>
<keyword evidence="4" id="KW-0963">Cytoplasm</keyword>